<organism evidence="1">
    <name type="scientific">Lepeophtheirus salmonis</name>
    <name type="common">Salmon louse</name>
    <name type="synonym">Caligus salmonis</name>
    <dbReference type="NCBI Taxonomy" id="72036"/>
    <lineage>
        <taxon>Eukaryota</taxon>
        <taxon>Metazoa</taxon>
        <taxon>Ecdysozoa</taxon>
        <taxon>Arthropoda</taxon>
        <taxon>Crustacea</taxon>
        <taxon>Multicrustacea</taxon>
        <taxon>Hexanauplia</taxon>
        <taxon>Copepoda</taxon>
        <taxon>Siphonostomatoida</taxon>
        <taxon>Caligidae</taxon>
        <taxon>Lepeophtheirus</taxon>
    </lineage>
</organism>
<sequence length="39" mass="4483">MIYNFIHACLSQGPSLFLGRLLRQSCAEERCDLNPFLIL</sequence>
<dbReference type="AlphaFoldDB" id="A0A0K2VFD0"/>
<evidence type="ECO:0000313" key="1">
    <source>
        <dbReference type="EMBL" id="CDW49174.1"/>
    </source>
</evidence>
<protein>
    <submittedName>
        <fullName evidence="1">Uncharacterized protein</fullName>
    </submittedName>
</protein>
<name>A0A0K2VFD0_LEPSM</name>
<proteinExistence type="predicted"/>
<accession>A0A0K2VFD0</accession>
<dbReference type="EMBL" id="HACA01031813">
    <property type="protein sequence ID" value="CDW49174.1"/>
    <property type="molecule type" value="Transcribed_RNA"/>
</dbReference>
<reference evidence="1" key="1">
    <citation type="submission" date="2014-05" db="EMBL/GenBank/DDBJ databases">
        <authorList>
            <person name="Chronopoulou M."/>
        </authorList>
    </citation>
    <scope>NUCLEOTIDE SEQUENCE</scope>
    <source>
        <tissue evidence="1">Whole organism</tissue>
    </source>
</reference>